<dbReference type="AlphaFoldDB" id="A0A166FPK0"/>
<reference evidence="1 2" key="1">
    <citation type="journal article" date="2016" name="Mol. Biol. Evol.">
        <title>Comparative Genomics of Early-Diverging Mushroom-Forming Fungi Provides Insights into the Origins of Lignocellulose Decay Capabilities.</title>
        <authorList>
            <person name="Nagy L.G."/>
            <person name="Riley R."/>
            <person name="Tritt A."/>
            <person name="Adam C."/>
            <person name="Daum C."/>
            <person name="Floudas D."/>
            <person name="Sun H."/>
            <person name="Yadav J.S."/>
            <person name="Pangilinan J."/>
            <person name="Larsson K.H."/>
            <person name="Matsuura K."/>
            <person name="Barry K."/>
            <person name="Labutti K."/>
            <person name="Kuo R."/>
            <person name="Ohm R.A."/>
            <person name="Bhattacharya S.S."/>
            <person name="Shirouzu T."/>
            <person name="Yoshinaga Y."/>
            <person name="Martin F.M."/>
            <person name="Grigoriev I.V."/>
            <person name="Hibbett D.S."/>
        </authorList>
    </citation>
    <scope>NUCLEOTIDE SEQUENCE [LARGE SCALE GENOMIC DNA]</scope>
    <source>
        <strain evidence="1 2">CBS 109695</strain>
    </source>
</reference>
<sequence>MFRDAVFPAVSSAISYRFLRQWFLLSINDRFLLLWVQLGYNLLPCARTLSSGCKFIICVSLTLSLSAHQSSKLGADRR</sequence>
<organism evidence="1 2">
    <name type="scientific">Athelia psychrophila</name>
    <dbReference type="NCBI Taxonomy" id="1759441"/>
    <lineage>
        <taxon>Eukaryota</taxon>
        <taxon>Fungi</taxon>
        <taxon>Dikarya</taxon>
        <taxon>Basidiomycota</taxon>
        <taxon>Agaricomycotina</taxon>
        <taxon>Agaricomycetes</taxon>
        <taxon>Agaricomycetidae</taxon>
        <taxon>Atheliales</taxon>
        <taxon>Atheliaceae</taxon>
        <taxon>Athelia</taxon>
    </lineage>
</organism>
<dbReference type="Proteomes" id="UP000076532">
    <property type="component" value="Unassembled WGS sequence"/>
</dbReference>
<evidence type="ECO:0000313" key="2">
    <source>
        <dbReference type="Proteomes" id="UP000076532"/>
    </source>
</evidence>
<keyword evidence="2" id="KW-1185">Reference proteome</keyword>
<evidence type="ECO:0000313" key="1">
    <source>
        <dbReference type="EMBL" id="KZP17029.1"/>
    </source>
</evidence>
<dbReference type="EMBL" id="KV417587">
    <property type="protein sequence ID" value="KZP17029.1"/>
    <property type="molecule type" value="Genomic_DNA"/>
</dbReference>
<protein>
    <submittedName>
        <fullName evidence="1">Uncharacterized protein</fullName>
    </submittedName>
</protein>
<name>A0A166FPK0_9AGAM</name>
<proteinExistence type="predicted"/>
<gene>
    <name evidence="1" type="ORF">FIBSPDRAFT_865365</name>
</gene>
<accession>A0A166FPK0</accession>